<evidence type="ECO:0000313" key="3">
    <source>
        <dbReference type="Proteomes" id="UP001177003"/>
    </source>
</evidence>
<feature type="transmembrane region" description="Helical" evidence="1">
    <location>
        <begin position="58"/>
        <end position="89"/>
    </location>
</feature>
<keyword evidence="1" id="KW-0472">Membrane</keyword>
<proteinExistence type="predicted"/>
<keyword evidence="1" id="KW-1133">Transmembrane helix</keyword>
<gene>
    <name evidence="2" type="ORF">LSALG_LOCUS15799</name>
</gene>
<keyword evidence="1" id="KW-0812">Transmembrane</keyword>
<name>A0AA35YKV6_LACSI</name>
<dbReference type="EMBL" id="OX465079">
    <property type="protein sequence ID" value="CAI9275779.1"/>
    <property type="molecule type" value="Genomic_DNA"/>
</dbReference>
<accession>A0AA35YKV6</accession>
<reference evidence="2" key="1">
    <citation type="submission" date="2023-04" db="EMBL/GenBank/DDBJ databases">
        <authorList>
            <person name="Vijverberg K."/>
            <person name="Xiong W."/>
            <person name="Schranz E."/>
        </authorList>
    </citation>
    <scope>NUCLEOTIDE SEQUENCE</scope>
</reference>
<dbReference type="Proteomes" id="UP001177003">
    <property type="component" value="Chromosome 3"/>
</dbReference>
<dbReference type="PANTHER" id="PTHR36322:SF3">
    <property type="entry name" value="TRANSMEMBRANE PROTEIN"/>
    <property type="match status" value="1"/>
</dbReference>
<sequence>MFNNFFFCCSTRPKLKCENDSQKPLLITKEDDHDELHNPTMAMALLLTSWLNGRRLRYLILALCLPLLIPIVCAIFPFLCAVEICFRFCRRGRKRCRLKSGPPLDVEGAGQVVVVVEWNLLERYLDDQLGLALEIACECDDETDDFYSNRSYLLC</sequence>
<organism evidence="2 3">
    <name type="scientific">Lactuca saligna</name>
    <name type="common">Willowleaf lettuce</name>
    <dbReference type="NCBI Taxonomy" id="75948"/>
    <lineage>
        <taxon>Eukaryota</taxon>
        <taxon>Viridiplantae</taxon>
        <taxon>Streptophyta</taxon>
        <taxon>Embryophyta</taxon>
        <taxon>Tracheophyta</taxon>
        <taxon>Spermatophyta</taxon>
        <taxon>Magnoliopsida</taxon>
        <taxon>eudicotyledons</taxon>
        <taxon>Gunneridae</taxon>
        <taxon>Pentapetalae</taxon>
        <taxon>asterids</taxon>
        <taxon>campanulids</taxon>
        <taxon>Asterales</taxon>
        <taxon>Asteraceae</taxon>
        <taxon>Cichorioideae</taxon>
        <taxon>Cichorieae</taxon>
        <taxon>Lactucinae</taxon>
        <taxon>Lactuca</taxon>
    </lineage>
</organism>
<dbReference type="PANTHER" id="PTHR36322">
    <property type="entry name" value="TRANSMEMBRANE PROTEIN"/>
    <property type="match status" value="1"/>
</dbReference>
<evidence type="ECO:0000256" key="1">
    <source>
        <dbReference type="SAM" id="Phobius"/>
    </source>
</evidence>
<protein>
    <submittedName>
        <fullName evidence="2">Uncharacterized protein</fullName>
    </submittedName>
</protein>
<keyword evidence="3" id="KW-1185">Reference proteome</keyword>
<evidence type="ECO:0000313" key="2">
    <source>
        <dbReference type="EMBL" id="CAI9275779.1"/>
    </source>
</evidence>
<dbReference type="AlphaFoldDB" id="A0AA35YKV6"/>